<proteinExistence type="predicted"/>
<dbReference type="EMBL" id="JAIQCV010000012">
    <property type="protein sequence ID" value="KAH1040007.1"/>
    <property type="molecule type" value="Genomic_DNA"/>
</dbReference>
<organism evidence="1 2">
    <name type="scientific">Gossypium stocksii</name>
    <dbReference type="NCBI Taxonomy" id="47602"/>
    <lineage>
        <taxon>Eukaryota</taxon>
        <taxon>Viridiplantae</taxon>
        <taxon>Streptophyta</taxon>
        <taxon>Embryophyta</taxon>
        <taxon>Tracheophyta</taxon>
        <taxon>Spermatophyta</taxon>
        <taxon>Magnoliopsida</taxon>
        <taxon>eudicotyledons</taxon>
        <taxon>Gunneridae</taxon>
        <taxon>Pentapetalae</taxon>
        <taxon>rosids</taxon>
        <taxon>malvids</taxon>
        <taxon>Malvales</taxon>
        <taxon>Malvaceae</taxon>
        <taxon>Malvoideae</taxon>
        <taxon>Gossypium</taxon>
    </lineage>
</organism>
<dbReference type="Proteomes" id="UP000828251">
    <property type="component" value="Unassembled WGS sequence"/>
</dbReference>
<accession>A0A9D3UG28</accession>
<evidence type="ECO:0000313" key="2">
    <source>
        <dbReference type="Proteomes" id="UP000828251"/>
    </source>
</evidence>
<evidence type="ECO:0000313" key="1">
    <source>
        <dbReference type="EMBL" id="KAH1040007.1"/>
    </source>
</evidence>
<dbReference type="OrthoDB" id="10345958at2759"/>
<protein>
    <submittedName>
        <fullName evidence="1">Uncharacterized protein</fullName>
    </submittedName>
</protein>
<name>A0A9D3UG28_9ROSI</name>
<sequence length="98" mass="10928">MVGADERFGKERRGMNWEIEMEKKVKTGMHFLEKHVGCIGRIALAVYVMRDRDQKAILEFLGGGSGGAAAVDGGEKRVEEKWDGKCLDEKEKENTRGG</sequence>
<keyword evidence="2" id="KW-1185">Reference proteome</keyword>
<reference evidence="1 2" key="1">
    <citation type="journal article" date="2021" name="Plant Biotechnol. J.">
        <title>Multi-omics assisted identification of the key and species-specific regulatory components of drought-tolerant mechanisms in Gossypium stocksii.</title>
        <authorList>
            <person name="Yu D."/>
            <person name="Ke L."/>
            <person name="Zhang D."/>
            <person name="Wu Y."/>
            <person name="Sun Y."/>
            <person name="Mei J."/>
            <person name="Sun J."/>
            <person name="Sun Y."/>
        </authorList>
    </citation>
    <scope>NUCLEOTIDE SEQUENCE [LARGE SCALE GENOMIC DNA]</scope>
    <source>
        <strain evidence="2">cv. E1</strain>
        <tissue evidence="1">Leaf</tissue>
    </source>
</reference>
<dbReference type="AlphaFoldDB" id="A0A9D3UG28"/>
<comment type="caution">
    <text evidence="1">The sequence shown here is derived from an EMBL/GenBank/DDBJ whole genome shotgun (WGS) entry which is preliminary data.</text>
</comment>
<gene>
    <name evidence="1" type="ORF">J1N35_041750</name>
</gene>